<dbReference type="InterPro" id="IPR012505">
    <property type="entry name" value="YbbR"/>
</dbReference>
<evidence type="ECO:0008006" key="4">
    <source>
        <dbReference type="Google" id="ProtNLM"/>
    </source>
</evidence>
<dbReference type="EMBL" id="JELX01002990">
    <property type="protein sequence ID" value="KYF53626.1"/>
    <property type="molecule type" value="Genomic_DNA"/>
</dbReference>
<evidence type="ECO:0000313" key="2">
    <source>
        <dbReference type="EMBL" id="KYF53626.1"/>
    </source>
</evidence>
<dbReference type="Gene3D" id="2.170.120.30">
    <property type="match status" value="1"/>
</dbReference>
<feature type="transmembrane region" description="Helical" evidence="1">
    <location>
        <begin position="20"/>
        <end position="38"/>
    </location>
</feature>
<dbReference type="Proteomes" id="UP000075604">
    <property type="component" value="Unassembled WGS sequence"/>
</dbReference>
<dbReference type="Pfam" id="PF07949">
    <property type="entry name" value="YbbR"/>
    <property type="match status" value="1"/>
</dbReference>
<evidence type="ECO:0000313" key="3">
    <source>
        <dbReference type="Proteomes" id="UP000075604"/>
    </source>
</evidence>
<dbReference type="Gene3D" id="2.170.120.40">
    <property type="entry name" value="YbbR-like domain"/>
    <property type="match status" value="1"/>
</dbReference>
<keyword evidence="1" id="KW-0472">Membrane</keyword>
<gene>
    <name evidence="2" type="ORF">BE04_09580</name>
</gene>
<comment type="caution">
    <text evidence="2">The sequence shown here is derived from an EMBL/GenBank/DDBJ whole genome shotgun (WGS) entry which is preliminary data.</text>
</comment>
<dbReference type="PANTHER" id="PTHR37804">
    <property type="entry name" value="CDAA REGULATORY PROTEIN CDAR"/>
    <property type="match status" value="1"/>
</dbReference>
<proteinExistence type="predicted"/>
<reference evidence="2 3" key="1">
    <citation type="submission" date="2014-02" db="EMBL/GenBank/DDBJ databases">
        <title>The small core and large imbalanced accessory genome model reveals a collaborative survival strategy of Sorangium cellulosum strains in nature.</title>
        <authorList>
            <person name="Han K."/>
            <person name="Peng R."/>
            <person name="Blom J."/>
            <person name="Li Y.-Z."/>
        </authorList>
    </citation>
    <scope>NUCLEOTIDE SEQUENCE [LARGE SCALE GENOMIC DNA]</scope>
    <source>
        <strain evidence="2 3">So0157-18</strain>
    </source>
</reference>
<accession>A0A150PDA6</accession>
<keyword evidence="1" id="KW-0812">Transmembrane</keyword>
<name>A0A150PDA6_SORCE</name>
<keyword evidence="1" id="KW-1133">Transmembrane helix</keyword>
<dbReference type="AlphaFoldDB" id="A0A150PDA6"/>
<feature type="non-terminal residue" evidence="2">
    <location>
        <position position="312"/>
    </location>
</feature>
<protein>
    <recommendedName>
        <fullName evidence="4">YbbR-like domain-containing protein</fullName>
    </recommendedName>
</protein>
<dbReference type="PANTHER" id="PTHR37804:SF1">
    <property type="entry name" value="CDAA REGULATORY PROTEIN CDAR"/>
    <property type="match status" value="1"/>
</dbReference>
<evidence type="ECO:0000256" key="1">
    <source>
        <dbReference type="SAM" id="Phobius"/>
    </source>
</evidence>
<dbReference type="InterPro" id="IPR053154">
    <property type="entry name" value="c-di-AMP_regulator"/>
</dbReference>
<sequence length="312" mass="33978">MTLAGIREALRSALLDNLGLKLLSITFALCLYAFIHGAENAQRTLMLSVVLILPPESSHRQLMTQVTDAVAVTVRGPRTQLDDLRSESLGTLRLDLRDGAKTRIDLDSSMFHMPAGLVVDQIYPSTIELRWDDVVTRSVPVHVPRTGDTAQGFLVKGMISVEPPSVSARGPRSVVDVMQLARTAPFDISGLTEGTYQRQLALERPPKLVTYDVDSVMATLEIGRELATRTFDRRVEVVGIPRATVSPAVVQVRITGTPEDVGAVNPDSIVARVEPKAANLDLSQPGSDFLDVLVDVPRVTAEVNPAKVMVKW</sequence>
<organism evidence="2 3">
    <name type="scientific">Sorangium cellulosum</name>
    <name type="common">Polyangium cellulosum</name>
    <dbReference type="NCBI Taxonomy" id="56"/>
    <lineage>
        <taxon>Bacteria</taxon>
        <taxon>Pseudomonadati</taxon>
        <taxon>Myxococcota</taxon>
        <taxon>Polyangia</taxon>
        <taxon>Polyangiales</taxon>
        <taxon>Polyangiaceae</taxon>
        <taxon>Sorangium</taxon>
    </lineage>
</organism>